<dbReference type="PANTHER" id="PTHR13887:SF41">
    <property type="entry name" value="THIOREDOXIN SUPERFAMILY PROTEIN"/>
    <property type="match status" value="1"/>
</dbReference>
<gene>
    <name evidence="2" type="ORF">AOCH_004445</name>
</gene>
<dbReference type="OrthoDB" id="1930760at2759"/>
<feature type="domain" description="DSBA-like thioredoxin" evidence="1">
    <location>
        <begin position="135"/>
        <end position="223"/>
    </location>
</feature>
<evidence type="ECO:0000259" key="1">
    <source>
        <dbReference type="Pfam" id="PF01323"/>
    </source>
</evidence>
<protein>
    <recommendedName>
        <fullName evidence="1">DSBA-like thioredoxin domain-containing protein</fullName>
    </recommendedName>
</protein>
<dbReference type="Gene3D" id="3.40.30.10">
    <property type="entry name" value="Glutaredoxin"/>
    <property type="match status" value="1"/>
</dbReference>
<keyword evidence="3" id="KW-1185">Reference proteome</keyword>
<comment type="caution">
    <text evidence="2">The sequence shown here is derived from an EMBL/GenBank/DDBJ whole genome shotgun (WGS) entry which is preliminary data.</text>
</comment>
<dbReference type="Pfam" id="PF01323">
    <property type="entry name" value="DSBA"/>
    <property type="match status" value="2"/>
</dbReference>
<dbReference type="AlphaFoldDB" id="A0A0F8U6X7"/>
<evidence type="ECO:0000313" key="2">
    <source>
        <dbReference type="EMBL" id="KKK15504.1"/>
    </source>
</evidence>
<dbReference type="Proteomes" id="UP000034947">
    <property type="component" value="Unassembled WGS sequence"/>
</dbReference>
<dbReference type="GO" id="GO:0016491">
    <property type="term" value="F:oxidoreductase activity"/>
    <property type="evidence" value="ECO:0007669"/>
    <property type="project" value="InterPro"/>
</dbReference>
<dbReference type="InterPro" id="IPR001853">
    <property type="entry name" value="DSBA-like_thioredoxin_dom"/>
</dbReference>
<dbReference type="CDD" id="cd03024">
    <property type="entry name" value="DsbA_FrnE"/>
    <property type="match status" value="1"/>
</dbReference>
<sequence>MTNFNIQIISDSVCPWCYVGYRRLSRAITIHKTSHPLDTFTLTWAPFYLNPHAPRYPGVDKRQYYETKFGADRTDSILARLSSVGAADGIAFKFGGRTGSTRDSHRLIWYAGEKEKENNISNAKSGEDDVIGGIQTRVIERLFRGYFEEEKNITDPAVLLEAGVAAGLGREEVQSVLDSEIGLDQVEMEATRARRQLVTGVPYYLVQGMYAIEGADEPETFLQVFERIKEA</sequence>
<feature type="domain" description="DSBA-like thioredoxin" evidence="1">
    <location>
        <begin position="6"/>
        <end position="121"/>
    </location>
</feature>
<dbReference type="InterPro" id="IPR036249">
    <property type="entry name" value="Thioredoxin-like_sf"/>
</dbReference>
<dbReference type="VEuPathDB" id="FungiDB:P175DRAFT_0479283"/>
<name>A0A0F8U6X7_9EURO</name>
<reference evidence="2 3" key="1">
    <citation type="submission" date="2015-02" db="EMBL/GenBank/DDBJ databases">
        <title>Draft Genome Sequences of Two Closely-Related Aflatoxigenic Aspergillus Species Obtained from the Cote d'Ivoire.</title>
        <authorList>
            <person name="Moore G.G."/>
            <person name="Beltz S.B."/>
            <person name="Mack B.M."/>
        </authorList>
    </citation>
    <scope>NUCLEOTIDE SEQUENCE [LARGE SCALE GENOMIC DNA]</scope>
    <source>
        <strain evidence="2 3">SRRC1432</strain>
    </source>
</reference>
<evidence type="ECO:0000313" key="3">
    <source>
        <dbReference type="Proteomes" id="UP000034947"/>
    </source>
</evidence>
<dbReference type="PANTHER" id="PTHR13887">
    <property type="entry name" value="GLUTATHIONE S-TRANSFERASE KAPPA"/>
    <property type="match status" value="1"/>
</dbReference>
<organism evidence="2 3">
    <name type="scientific">Aspergillus ochraceoroseus</name>
    <dbReference type="NCBI Taxonomy" id="138278"/>
    <lineage>
        <taxon>Eukaryota</taxon>
        <taxon>Fungi</taxon>
        <taxon>Dikarya</taxon>
        <taxon>Ascomycota</taxon>
        <taxon>Pezizomycotina</taxon>
        <taxon>Eurotiomycetes</taxon>
        <taxon>Eurotiomycetidae</taxon>
        <taxon>Eurotiales</taxon>
        <taxon>Aspergillaceae</taxon>
        <taxon>Aspergillus</taxon>
        <taxon>Aspergillus subgen. Nidulantes</taxon>
    </lineage>
</organism>
<dbReference type="SUPFAM" id="SSF52833">
    <property type="entry name" value="Thioredoxin-like"/>
    <property type="match status" value="1"/>
</dbReference>
<accession>A0A0F8U6X7</accession>
<dbReference type="EMBL" id="JYKN01002676">
    <property type="protein sequence ID" value="KKK15504.1"/>
    <property type="molecule type" value="Genomic_DNA"/>
</dbReference>
<proteinExistence type="predicted"/>